<reference evidence="9 10" key="1">
    <citation type="submission" date="2018-08" db="EMBL/GenBank/DDBJ databases">
        <title>A genome reference for cultivated species of the human gut microbiota.</title>
        <authorList>
            <person name="Zou Y."/>
            <person name="Xue W."/>
            <person name="Luo G."/>
        </authorList>
    </citation>
    <scope>NUCLEOTIDE SEQUENCE [LARGE SCALE GENOMIC DNA]</scope>
    <source>
        <strain evidence="9 10">TF08-14</strain>
    </source>
</reference>
<evidence type="ECO:0000256" key="6">
    <source>
        <dbReference type="ARBA" id="ARBA00023136"/>
    </source>
</evidence>
<dbReference type="GO" id="GO:0051301">
    <property type="term" value="P:cell division"/>
    <property type="evidence" value="ECO:0007669"/>
    <property type="project" value="UniProtKB-KW"/>
</dbReference>
<evidence type="ECO:0000256" key="7">
    <source>
        <dbReference type="ARBA" id="ARBA00023306"/>
    </source>
</evidence>
<keyword evidence="3" id="KW-0132">Cell division</keyword>
<dbReference type="Pfam" id="PF04999">
    <property type="entry name" value="FtsL"/>
    <property type="match status" value="1"/>
</dbReference>
<sequence>MAYYNTNTAVAYDMTADPYMGEEAFAPARPQRLERPRLDVVGGAGREANQAVSPVFTRVIKVALVLVAMFFALGVARVTIASATAATLNGNAQLNSTLETAQEESSNLEVMRSVYGATTRIRDLAAGTLDMVEAEGGVTVDVSASPVASVQ</sequence>
<evidence type="ECO:0000313" key="10">
    <source>
        <dbReference type="Proteomes" id="UP000260943"/>
    </source>
</evidence>
<dbReference type="GO" id="GO:0005886">
    <property type="term" value="C:plasma membrane"/>
    <property type="evidence" value="ECO:0007669"/>
    <property type="project" value="UniProtKB-SubCell"/>
</dbReference>
<dbReference type="RefSeq" id="WP_117679293.1">
    <property type="nucleotide sequence ID" value="NZ_QSRJ01000004.1"/>
</dbReference>
<evidence type="ECO:0000256" key="5">
    <source>
        <dbReference type="ARBA" id="ARBA00022989"/>
    </source>
</evidence>
<organism evidence="9 10">
    <name type="scientific">Collinsella tanakaei</name>
    <dbReference type="NCBI Taxonomy" id="626935"/>
    <lineage>
        <taxon>Bacteria</taxon>
        <taxon>Bacillati</taxon>
        <taxon>Actinomycetota</taxon>
        <taxon>Coriobacteriia</taxon>
        <taxon>Coriobacteriales</taxon>
        <taxon>Coriobacteriaceae</taxon>
        <taxon>Collinsella</taxon>
    </lineage>
</organism>
<evidence type="ECO:0000313" key="9">
    <source>
        <dbReference type="EMBL" id="RGL10648.1"/>
    </source>
</evidence>
<protein>
    <recommendedName>
        <fullName evidence="11">Cell division protein FtsL</fullName>
    </recommendedName>
</protein>
<keyword evidence="5 8" id="KW-1133">Transmembrane helix</keyword>
<dbReference type="InterPro" id="IPR011922">
    <property type="entry name" value="Cell_div_FtsL"/>
</dbReference>
<keyword evidence="4 8" id="KW-0812">Transmembrane</keyword>
<dbReference type="EMBL" id="QSRJ01000004">
    <property type="protein sequence ID" value="RGL10648.1"/>
    <property type="molecule type" value="Genomic_DNA"/>
</dbReference>
<keyword evidence="2" id="KW-1003">Cell membrane</keyword>
<evidence type="ECO:0000256" key="2">
    <source>
        <dbReference type="ARBA" id="ARBA00022475"/>
    </source>
</evidence>
<keyword evidence="7" id="KW-0131">Cell cycle</keyword>
<evidence type="ECO:0000256" key="1">
    <source>
        <dbReference type="ARBA" id="ARBA00004401"/>
    </source>
</evidence>
<evidence type="ECO:0000256" key="8">
    <source>
        <dbReference type="SAM" id="Phobius"/>
    </source>
</evidence>
<comment type="caution">
    <text evidence="9">The sequence shown here is derived from an EMBL/GenBank/DDBJ whole genome shotgun (WGS) entry which is preliminary data.</text>
</comment>
<feature type="transmembrane region" description="Helical" evidence="8">
    <location>
        <begin position="59"/>
        <end position="80"/>
    </location>
</feature>
<evidence type="ECO:0000256" key="3">
    <source>
        <dbReference type="ARBA" id="ARBA00022618"/>
    </source>
</evidence>
<comment type="subcellular location">
    <subcellularLocation>
        <location evidence="1">Cell membrane</location>
        <topology evidence="1">Single-pass type II membrane protein</topology>
    </subcellularLocation>
</comment>
<keyword evidence="6 8" id="KW-0472">Membrane</keyword>
<accession>A0A3E4QUI1</accession>
<gene>
    <name evidence="9" type="ORF">DXC81_04000</name>
</gene>
<dbReference type="Proteomes" id="UP000260943">
    <property type="component" value="Unassembled WGS sequence"/>
</dbReference>
<evidence type="ECO:0008006" key="11">
    <source>
        <dbReference type="Google" id="ProtNLM"/>
    </source>
</evidence>
<proteinExistence type="predicted"/>
<name>A0A3E4QUI1_9ACTN</name>
<dbReference type="AlphaFoldDB" id="A0A3E4QUI1"/>
<evidence type="ECO:0000256" key="4">
    <source>
        <dbReference type="ARBA" id="ARBA00022692"/>
    </source>
</evidence>